<dbReference type="InterPro" id="IPR036728">
    <property type="entry name" value="PBP_GOBP_sf"/>
</dbReference>
<feature type="signal peptide" evidence="1">
    <location>
        <begin position="1"/>
        <end position="23"/>
    </location>
</feature>
<dbReference type="Gene3D" id="1.10.238.20">
    <property type="entry name" value="Pheromone/general odorant binding protein domain"/>
    <property type="match status" value="1"/>
</dbReference>
<organism evidence="2">
    <name type="scientific">Sipha flava</name>
    <name type="common">yellow sugarcane aphid</name>
    <dbReference type="NCBI Taxonomy" id="143950"/>
    <lineage>
        <taxon>Eukaryota</taxon>
        <taxon>Metazoa</taxon>
        <taxon>Ecdysozoa</taxon>
        <taxon>Arthropoda</taxon>
        <taxon>Hexapoda</taxon>
        <taxon>Insecta</taxon>
        <taxon>Pterygota</taxon>
        <taxon>Neoptera</taxon>
        <taxon>Paraneoptera</taxon>
        <taxon>Hemiptera</taxon>
        <taxon>Sternorrhyncha</taxon>
        <taxon>Aphidomorpha</taxon>
        <taxon>Aphidoidea</taxon>
        <taxon>Aphididae</taxon>
        <taxon>Sipha</taxon>
    </lineage>
</organism>
<evidence type="ECO:0000313" key="2">
    <source>
        <dbReference type="EMBL" id="MBY76166.1"/>
    </source>
</evidence>
<sequence>MIFKKTFLVLVFTVCCYMSSIKGADDKEAGDRELIAKLLTVVLRCFKDANWTACSEMIKTKYDPTQTKYKQCTCQLACAGEELEMINSKGEPVPSKFLDYTNRINSPTIKKEMQTIYDKCNTVKGTDKCDLSEKFAICALKESPAIKDRIIMLTDTLMKIKQK</sequence>
<dbReference type="AlphaFoldDB" id="A0A2S2QEK9"/>
<gene>
    <name evidence="2" type="ORF">g.14586</name>
</gene>
<dbReference type="OrthoDB" id="6601693at2759"/>
<name>A0A2S2QEK9_9HEMI</name>
<dbReference type="GO" id="GO:0005549">
    <property type="term" value="F:odorant binding"/>
    <property type="evidence" value="ECO:0007669"/>
    <property type="project" value="InterPro"/>
</dbReference>
<dbReference type="EMBL" id="GGMS01006963">
    <property type="protein sequence ID" value="MBY76166.1"/>
    <property type="molecule type" value="Transcribed_RNA"/>
</dbReference>
<dbReference type="SUPFAM" id="SSF47565">
    <property type="entry name" value="Insect pheromone/odorant-binding proteins"/>
    <property type="match status" value="1"/>
</dbReference>
<proteinExistence type="predicted"/>
<keyword evidence="1" id="KW-0732">Signal</keyword>
<dbReference type="Pfam" id="PF01395">
    <property type="entry name" value="PBP_GOBP"/>
    <property type="match status" value="1"/>
</dbReference>
<dbReference type="InterPro" id="IPR006170">
    <property type="entry name" value="PBP/GOBP"/>
</dbReference>
<protein>
    <submittedName>
        <fullName evidence="2">Uncharacterized protein</fullName>
    </submittedName>
</protein>
<evidence type="ECO:0000256" key="1">
    <source>
        <dbReference type="SAM" id="SignalP"/>
    </source>
</evidence>
<feature type="chain" id="PRO_5015515710" evidence="1">
    <location>
        <begin position="24"/>
        <end position="163"/>
    </location>
</feature>
<reference evidence="2" key="1">
    <citation type="submission" date="2018-04" db="EMBL/GenBank/DDBJ databases">
        <title>Transcriptome assembly of Sipha flava.</title>
        <authorList>
            <person name="Scully E.D."/>
            <person name="Geib S.M."/>
            <person name="Palmer N.A."/>
            <person name="Koch K."/>
            <person name="Bradshaw J."/>
            <person name="Heng-Moss T."/>
            <person name="Sarath G."/>
        </authorList>
    </citation>
    <scope>NUCLEOTIDE SEQUENCE</scope>
</reference>
<accession>A0A2S2QEK9</accession>